<keyword evidence="2" id="KW-0012">Acyltransferase</keyword>
<dbReference type="Pfam" id="PF00583">
    <property type="entry name" value="Acetyltransf_1"/>
    <property type="match status" value="1"/>
</dbReference>
<accession>A0A6G4VG14</accession>
<dbReference type="PROSITE" id="PS51186">
    <property type="entry name" value="GNAT"/>
    <property type="match status" value="1"/>
</dbReference>
<dbReference type="PANTHER" id="PTHR43877:SF2">
    <property type="entry name" value="AMINOALKYLPHOSPHONATE N-ACETYLTRANSFERASE-RELATED"/>
    <property type="match status" value="1"/>
</dbReference>
<dbReference type="SUPFAM" id="SSF55729">
    <property type="entry name" value="Acyl-CoA N-acyltransferases (Nat)"/>
    <property type="match status" value="1"/>
</dbReference>
<sequence>MTTRTATSWTVAPEPFDSPAAAALWRAYYTEVSDRWYLLHRGHATDPAELEREIAADTGAEFAPPTGTLLIARYGGDPAGMAGVRLRDATTGELKRVFVREDLRGKGGGAVLLAAAEEAARGLGAERIVLDTRGDLVEARALYARHGYAETEAYNDDVYAEHWFAKHLTTRVSDCPTPTPTPQGFDPTVSP</sequence>
<evidence type="ECO:0000313" key="5">
    <source>
        <dbReference type="Proteomes" id="UP000472335"/>
    </source>
</evidence>
<protein>
    <submittedName>
        <fullName evidence="4">GNAT family N-acetyltransferase</fullName>
    </submittedName>
</protein>
<dbReference type="EMBL" id="JAAKZY010000169">
    <property type="protein sequence ID" value="NGO13088.1"/>
    <property type="molecule type" value="Genomic_DNA"/>
</dbReference>
<feature type="domain" description="N-acetyltransferase" evidence="3">
    <location>
        <begin position="23"/>
        <end position="169"/>
    </location>
</feature>
<dbReference type="Proteomes" id="UP000472335">
    <property type="component" value="Unassembled WGS sequence"/>
</dbReference>
<keyword evidence="5" id="KW-1185">Reference proteome</keyword>
<dbReference type="InterPro" id="IPR000182">
    <property type="entry name" value="GNAT_dom"/>
</dbReference>
<dbReference type="InterPro" id="IPR016181">
    <property type="entry name" value="Acyl_CoA_acyltransferase"/>
</dbReference>
<name>A0A6G4VG14_9ACTN</name>
<proteinExistence type="predicted"/>
<dbReference type="PANTHER" id="PTHR43877">
    <property type="entry name" value="AMINOALKYLPHOSPHONATE N-ACETYLTRANSFERASE-RELATED-RELATED"/>
    <property type="match status" value="1"/>
</dbReference>
<dbReference type="CDD" id="cd04301">
    <property type="entry name" value="NAT_SF"/>
    <property type="match status" value="1"/>
</dbReference>
<dbReference type="AlphaFoldDB" id="A0A6G4VG14"/>
<dbReference type="Gene3D" id="3.40.630.30">
    <property type="match status" value="1"/>
</dbReference>
<evidence type="ECO:0000256" key="1">
    <source>
        <dbReference type="ARBA" id="ARBA00022679"/>
    </source>
</evidence>
<evidence type="ECO:0000313" key="4">
    <source>
        <dbReference type="EMBL" id="NGO13088.1"/>
    </source>
</evidence>
<comment type="caution">
    <text evidence="4">The sequence shown here is derived from an EMBL/GenBank/DDBJ whole genome shotgun (WGS) entry which is preliminary data.</text>
</comment>
<keyword evidence="1 4" id="KW-0808">Transferase</keyword>
<dbReference type="InterPro" id="IPR050832">
    <property type="entry name" value="Bact_Acetyltransf"/>
</dbReference>
<dbReference type="RefSeq" id="WP_165266174.1">
    <property type="nucleotide sequence ID" value="NZ_JAAKZY010000169.1"/>
</dbReference>
<organism evidence="4 5">
    <name type="scientific">Streptomyces scabichelini</name>
    <dbReference type="NCBI Taxonomy" id="2711217"/>
    <lineage>
        <taxon>Bacteria</taxon>
        <taxon>Bacillati</taxon>
        <taxon>Actinomycetota</taxon>
        <taxon>Actinomycetes</taxon>
        <taxon>Kitasatosporales</taxon>
        <taxon>Streptomycetaceae</taxon>
        <taxon>Streptomyces</taxon>
    </lineage>
</organism>
<dbReference type="GO" id="GO:0016747">
    <property type="term" value="F:acyltransferase activity, transferring groups other than amino-acyl groups"/>
    <property type="evidence" value="ECO:0007669"/>
    <property type="project" value="InterPro"/>
</dbReference>
<gene>
    <name evidence="4" type="ORF">G5C60_37185</name>
</gene>
<evidence type="ECO:0000259" key="3">
    <source>
        <dbReference type="PROSITE" id="PS51186"/>
    </source>
</evidence>
<evidence type="ECO:0000256" key="2">
    <source>
        <dbReference type="ARBA" id="ARBA00023315"/>
    </source>
</evidence>
<reference evidence="4 5" key="1">
    <citation type="submission" date="2020-02" db="EMBL/GenBank/DDBJ databases">
        <title>Whole-genome analyses of novel actinobacteria.</title>
        <authorList>
            <person name="Sahin N."/>
            <person name="Gencbay T."/>
        </authorList>
    </citation>
    <scope>NUCLEOTIDE SEQUENCE [LARGE SCALE GENOMIC DNA]</scope>
    <source>
        <strain evidence="4 5">HC44</strain>
    </source>
</reference>